<gene>
    <name evidence="1" type="ORF">Taro_019825</name>
</gene>
<evidence type="ECO:0000313" key="2">
    <source>
        <dbReference type="Proteomes" id="UP000652761"/>
    </source>
</evidence>
<keyword evidence="2" id="KW-1185">Reference proteome</keyword>
<accession>A0A843UXA4</accession>
<evidence type="ECO:0000313" key="1">
    <source>
        <dbReference type="EMBL" id="MQL87286.1"/>
    </source>
</evidence>
<protein>
    <submittedName>
        <fullName evidence="1">Uncharacterized protein</fullName>
    </submittedName>
</protein>
<dbReference type="EMBL" id="NMUH01000966">
    <property type="protein sequence ID" value="MQL87286.1"/>
    <property type="molecule type" value="Genomic_DNA"/>
</dbReference>
<sequence>MTARKRTVYLGDDRWGEVAPTGDAIGHEGGGVLLDKMGEVAPTGGQHYSLLGYILKKYRKQDQKQRKADWFSREEYEKFRVDL</sequence>
<comment type="caution">
    <text evidence="1">The sequence shown here is derived from an EMBL/GenBank/DDBJ whole genome shotgun (WGS) entry which is preliminary data.</text>
</comment>
<proteinExistence type="predicted"/>
<dbReference type="AlphaFoldDB" id="A0A843UXA4"/>
<organism evidence="1 2">
    <name type="scientific">Colocasia esculenta</name>
    <name type="common">Wild taro</name>
    <name type="synonym">Arum esculentum</name>
    <dbReference type="NCBI Taxonomy" id="4460"/>
    <lineage>
        <taxon>Eukaryota</taxon>
        <taxon>Viridiplantae</taxon>
        <taxon>Streptophyta</taxon>
        <taxon>Embryophyta</taxon>
        <taxon>Tracheophyta</taxon>
        <taxon>Spermatophyta</taxon>
        <taxon>Magnoliopsida</taxon>
        <taxon>Liliopsida</taxon>
        <taxon>Araceae</taxon>
        <taxon>Aroideae</taxon>
        <taxon>Colocasieae</taxon>
        <taxon>Colocasia</taxon>
    </lineage>
</organism>
<name>A0A843UXA4_COLES</name>
<dbReference type="Proteomes" id="UP000652761">
    <property type="component" value="Unassembled WGS sequence"/>
</dbReference>
<reference evidence="1" key="1">
    <citation type="submission" date="2017-07" db="EMBL/GenBank/DDBJ databases">
        <title>Taro Niue Genome Assembly and Annotation.</title>
        <authorList>
            <person name="Atibalentja N."/>
            <person name="Keating K."/>
            <person name="Fields C.J."/>
        </authorList>
    </citation>
    <scope>NUCLEOTIDE SEQUENCE</scope>
    <source>
        <strain evidence="1">Niue_2</strain>
        <tissue evidence="1">Leaf</tissue>
    </source>
</reference>